<evidence type="ECO:0000313" key="2">
    <source>
        <dbReference type="Proteomes" id="UP000789920"/>
    </source>
</evidence>
<sequence length="91" mass="10682">RSSEISIIQTRDDKLELPQETYSSDEDDFFDIYEEKDLEEVKSYHTDDTQTEDEEIETLDEKQQAEALRILQESRGLFASGLDELGQYQEI</sequence>
<feature type="non-terminal residue" evidence="1">
    <location>
        <position position="1"/>
    </location>
</feature>
<comment type="caution">
    <text evidence="1">The sequence shown here is derived from an EMBL/GenBank/DDBJ whole genome shotgun (WGS) entry which is preliminary data.</text>
</comment>
<keyword evidence="2" id="KW-1185">Reference proteome</keyword>
<evidence type="ECO:0000313" key="1">
    <source>
        <dbReference type="EMBL" id="CAG8821111.1"/>
    </source>
</evidence>
<name>A0ACA9S255_9GLOM</name>
<protein>
    <submittedName>
        <fullName evidence="1">31751_t:CDS:1</fullName>
    </submittedName>
</protein>
<gene>
    <name evidence="1" type="ORF">RPERSI_LOCUS25509</name>
</gene>
<dbReference type="Proteomes" id="UP000789920">
    <property type="component" value="Unassembled WGS sequence"/>
</dbReference>
<reference evidence="1" key="1">
    <citation type="submission" date="2021-06" db="EMBL/GenBank/DDBJ databases">
        <authorList>
            <person name="Kallberg Y."/>
            <person name="Tangrot J."/>
            <person name="Rosling A."/>
        </authorList>
    </citation>
    <scope>NUCLEOTIDE SEQUENCE</scope>
    <source>
        <strain evidence="1">MA461A</strain>
    </source>
</reference>
<dbReference type="EMBL" id="CAJVQC010084467">
    <property type="protein sequence ID" value="CAG8821111.1"/>
    <property type="molecule type" value="Genomic_DNA"/>
</dbReference>
<accession>A0ACA9S255</accession>
<organism evidence="1 2">
    <name type="scientific">Racocetra persica</name>
    <dbReference type="NCBI Taxonomy" id="160502"/>
    <lineage>
        <taxon>Eukaryota</taxon>
        <taxon>Fungi</taxon>
        <taxon>Fungi incertae sedis</taxon>
        <taxon>Mucoromycota</taxon>
        <taxon>Glomeromycotina</taxon>
        <taxon>Glomeromycetes</taxon>
        <taxon>Diversisporales</taxon>
        <taxon>Gigasporaceae</taxon>
        <taxon>Racocetra</taxon>
    </lineage>
</organism>
<feature type="non-terminal residue" evidence="1">
    <location>
        <position position="91"/>
    </location>
</feature>
<proteinExistence type="predicted"/>